<dbReference type="InterPro" id="IPR000711">
    <property type="entry name" value="ATPase_OSCP/dsu"/>
</dbReference>
<keyword evidence="4 8" id="KW-0406">Ion transport</keyword>
<reference evidence="9 10" key="1">
    <citation type="submission" date="2022-03" db="EMBL/GenBank/DDBJ databases">
        <title>Complete genome sequence of Lysobacter capsici VKM B-2533 and Lysobacter gummosus 10.1.1, promising sources of lytic agents.</title>
        <authorList>
            <person name="Tarlachkov S.V."/>
            <person name="Kudryakova I.V."/>
            <person name="Afoshin A.S."/>
            <person name="Leontyevskaya E.A."/>
            <person name="Leontyevskaya N.V."/>
        </authorList>
    </citation>
    <scope>NUCLEOTIDE SEQUENCE [LARGE SCALE GENOMIC DNA]</scope>
    <source>
        <strain evidence="9 10">10.1.1</strain>
    </source>
</reference>
<evidence type="ECO:0000313" key="10">
    <source>
        <dbReference type="Proteomes" id="UP000829194"/>
    </source>
</evidence>
<dbReference type="SUPFAM" id="SSF47928">
    <property type="entry name" value="N-terminal domain of the delta subunit of the F1F0-ATP synthase"/>
    <property type="match status" value="1"/>
</dbReference>
<sequence length="175" mass="18303">MSQNLTLARPYARAAFALAREAGRPGDWSQALAFSARVSADPQVQSLLGHPQLTSGDAVALVAIDGADESVQRFLALLADNRRLSLLPEISGMFEQLRAEADRVVKAKVTSASDLPAAELDAIKAALIKRFGRQVEVETAVDASLIGGAVIDAGDVVIDGSLKGKLARLQTALAG</sequence>
<dbReference type="Proteomes" id="UP000829194">
    <property type="component" value="Chromosome"/>
</dbReference>
<evidence type="ECO:0000256" key="3">
    <source>
        <dbReference type="ARBA" id="ARBA00022781"/>
    </source>
</evidence>
<dbReference type="Gene3D" id="1.10.520.20">
    <property type="entry name" value="N-terminal domain of the delta subunit of the F1F0-ATP synthase"/>
    <property type="match status" value="1"/>
</dbReference>
<protein>
    <recommendedName>
        <fullName evidence="8">ATP synthase subunit delta</fullName>
    </recommendedName>
    <alternativeName>
        <fullName evidence="8">ATP synthase F(1) sector subunit delta</fullName>
    </alternativeName>
    <alternativeName>
        <fullName evidence="8">F-type ATPase subunit delta</fullName>
        <shortName evidence="8">F-ATPase subunit delta</shortName>
    </alternativeName>
</protein>
<evidence type="ECO:0000256" key="8">
    <source>
        <dbReference type="HAMAP-Rule" id="MF_01416"/>
    </source>
</evidence>
<keyword evidence="7 8" id="KW-0066">ATP synthesis</keyword>
<proteinExistence type="inferred from homology"/>
<name>A0ABY3XFA4_9GAMM</name>
<dbReference type="RefSeq" id="WP_057941563.1">
    <property type="nucleotide sequence ID" value="NZ_CP011131.1"/>
</dbReference>
<evidence type="ECO:0000256" key="7">
    <source>
        <dbReference type="ARBA" id="ARBA00023310"/>
    </source>
</evidence>
<evidence type="ECO:0000256" key="4">
    <source>
        <dbReference type="ARBA" id="ARBA00023065"/>
    </source>
</evidence>
<dbReference type="HAMAP" id="MF_01416">
    <property type="entry name" value="ATP_synth_delta_bact"/>
    <property type="match status" value="1"/>
</dbReference>
<evidence type="ECO:0000313" key="9">
    <source>
        <dbReference type="EMBL" id="UNP30320.1"/>
    </source>
</evidence>
<keyword evidence="10" id="KW-1185">Reference proteome</keyword>
<evidence type="ECO:0000256" key="2">
    <source>
        <dbReference type="ARBA" id="ARBA00022448"/>
    </source>
</evidence>
<keyword evidence="3 8" id="KW-0375">Hydrogen ion transport</keyword>
<dbReference type="EMBL" id="CP093547">
    <property type="protein sequence ID" value="UNP30320.1"/>
    <property type="molecule type" value="Genomic_DNA"/>
</dbReference>
<keyword evidence="2 8" id="KW-0813">Transport</keyword>
<dbReference type="PANTHER" id="PTHR11910">
    <property type="entry name" value="ATP SYNTHASE DELTA CHAIN"/>
    <property type="match status" value="1"/>
</dbReference>
<dbReference type="Pfam" id="PF00213">
    <property type="entry name" value="OSCP"/>
    <property type="match status" value="1"/>
</dbReference>
<dbReference type="NCBIfam" id="NF004402">
    <property type="entry name" value="PRK05758.2-2"/>
    <property type="match status" value="1"/>
</dbReference>
<accession>A0ABY3XFA4</accession>
<evidence type="ECO:0000256" key="6">
    <source>
        <dbReference type="ARBA" id="ARBA00023196"/>
    </source>
</evidence>
<comment type="function">
    <text evidence="8">F(1)F(0) ATP synthase produces ATP from ADP in the presence of a proton or sodium gradient. F-type ATPases consist of two structural domains, F(1) containing the extramembraneous catalytic core and F(0) containing the membrane proton channel, linked together by a central stalk and a peripheral stalk. During catalysis, ATP synthesis in the catalytic domain of F(1) is coupled via a rotary mechanism of the central stalk subunits to proton translocation.</text>
</comment>
<evidence type="ECO:0000256" key="5">
    <source>
        <dbReference type="ARBA" id="ARBA00023136"/>
    </source>
</evidence>
<dbReference type="InterPro" id="IPR026015">
    <property type="entry name" value="ATP_synth_OSCP/delta_N_sf"/>
</dbReference>
<evidence type="ECO:0000256" key="1">
    <source>
        <dbReference type="ARBA" id="ARBA00004370"/>
    </source>
</evidence>
<gene>
    <name evidence="8" type="primary">atpH</name>
    <name evidence="9" type="ORF">MOV92_03295</name>
</gene>
<comment type="subcellular location">
    <subcellularLocation>
        <location evidence="8">Cell membrane</location>
        <topology evidence="8">Peripheral membrane protein</topology>
    </subcellularLocation>
    <subcellularLocation>
        <location evidence="1">Membrane</location>
    </subcellularLocation>
</comment>
<keyword evidence="8" id="KW-1003">Cell membrane</keyword>
<keyword evidence="6 8" id="KW-0139">CF(1)</keyword>
<dbReference type="PRINTS" id="PR00125">
    <property type="entry name" value="ATPASEDELTA"/>
</dbReference>
<dbReference type="NCBIfam" id="TIGR01145">
    <property type="entry name" value="ATP_synt_delta"/>
    <property type="match status" value="1"/>
</dbReference>
<organism evidence="9 10">
    <name type="scientific">Lysobacter gummosus</name>
    <dbReference type="NCBI Taxonomy" id="262324"/>
    <lineage>
        <taxon>Bacteria</taxon>
        <taxon>Pseudomonadati</taxon>
        <taxon>Pseudomonadota</taxon>
        <taxon>Gammaproteobacteria</taxon>
        <taxon>Lysobacterales</taxon>
        <taxon>Lysobacteraceae</taxon>
        <taxon>Lysobacter</taxon>
    </lineage>
</organism>
<comment type="similarity">
    <text evidence="8">Belongs to the ATPase delta chain family.</text>
</comment>
<keyword evidence="5 8" id="KW-0472">Membrane</keyword>
<comment type="function">
    <text evidence="8">This protein is part of the stalk that links CF(0) to CF(1). It either transmits conformational changes from CF(0) to CF(1) or is implicated in proton conduction.</text>
</comment>